<keyword evidence="2" id="KW-0732">Signal</keyword>
<name>A0ABR3SL18_9PEZI</name>
<dbReference type="Proteomes" id="UP001521116">
    <property type="component" value="Unassembled WGS sequence"/>
</dbReference>
<dbReference type="InterPro" id="IPR021838">
    <property type="entry name" value="DUF3431"/>
</dbReference>
<keyword evidence="4" id="KW-1185">Reference proteome</keyword>
<organism evidence="3 4">
    <name type="scientific">Neofusicoccum ribis</name>
    <dbReference type="NCBI Taxonomy" id="45134"/>
    <lineage>
        <taxon>Eukaryota</taxon>
        <taxon>Fungi</taxon>
        <taxon>Dikarya</taxon>
        <taxon>Ascomycota</taxon>
        <taxon>Pezizomycotina</taxon>
        <taxon>Dothideomycetes</taxon>
        <taxon>Dothideomycetes incertae sedis</taxon>
        <taxon>Botryosphaeriales</taxon>
        <taxon>Botryosphaeriaceae</taxon>
        <taxon>Neofusicoccum</taxon>
    </lineage>
</organism>
<dbReference type="PANTHER" id="PTHR37490">
    <property type="entry name" value="EXPRESSED PROTEIN"/>
    <property type="match status" value="1"/>
</dbReference>
<feature type="region of interest" description="Disordered" evidence="1">
    <location>
        <begin position="68"/>
        <end position="158"/>
    </location>
</feature>
<dbReference type="InterPro" id="IPR027417">
    <property type="entry name" value="P-loop_NTPase"/>
</dbReference>
<sequence>MKTPVRAGTLASTFLILLVLCTILRHSEYLKDRWNHIDEIKGELAGGLKAHLGAGQTKTTSIDPKFIGFGTPEPASTPLPTPHVSTSEPTPAPGVGQPVSEPGESQQTDPGPEGVGAGAATNGFDDELPPTPEAGAGDENDEAEAETDGADGDFGSAPLEALPDKVVVMGKTAEEDVTWVNEHLPDWQHAVYSVDDLNATLHTPMNKGKEVRDVIWHERLDKAKTQTGRQAMAYLTYLIESYGNYPSTVAFIHSHQDRFWHSAGMPARSNMVALKALNIDYVQQVGFTNLRCTLGPGCPAEVQPYREDTPENRMYEKSMASVWELFFGTECPEVIAAPCCAQFAVSRDQIMMRPVEDYVLYRQWLMETDLDDDNSGRVFEYLWHVMFGREPVHCPEYAVCWANVYGGPSMADLHRLLHGGGTGPERASMEDQVDRLVKKTWAEKYKQLPRSQRLLIGVSGIPGSGKTTLAARVVHRVNEMHRAEMPGASAGEPPIAAFIPMDGYHLSRAQLDAMPDPYTAHARRGAHFTFDGDSFLALVKELRKPLAPESHTLYAPSFDHAIKDPVADDIGIAPTTRVIVFEGNYLTLDRDPWREAAHLMDERWFVEVDFDTARKRLVSRHVKAGIAKGEEDAHKRITENDLVNGQQIVDERVTVDEILISREDDAWRPEAQGGQ</sequence>
<dbReference type="SUPFAM" id="SSF52540">
    <property type="entry name" value="P-loop containing nucleoside triphosphate hydrolases"/>
    <property type="match status" value="1"/>
</dbReference>
<dbReference type="EMBL" id="JAJVDC020000115">
    <property type="protein sequence ID" value="KAL1623702.1"/>
    <property type="molecule type" value="Genomic_DNA"/>
</dbReference>
<evidence type="ECO:0000313" key="3">
    <source>
        <dbReference type="EMBL" id="KAL1623702.1"/>
    </source>
</evidence>
<dbReference type="PANTHER" id="PTHR37490:SF2">
    <property type="match status" value="1"/>
</dbReference>
<accession>A0ABR3SL18</accession>
<dbReference type="Pfam" id="PF11913">
    <property type="entry name" value="DUF3431"/>
    <property type="match status" value="2"/>
</dbReference>
<feature type="compositionally biased region" description="Acidic residues" evidence="1">
    <location>
        <begin position="136"/>
        <end position="151"/>
    </location>
</feature>
<reference evidence="3 4" key="1">
    <citation type="submission" date="2024-02" db="EMBL/GenBank/DDBJ databases">
        <title>De novo assembly and annotation of 12 fungi associated with fruit tree decline syndrome in Ontario, Canada.</title>
        <authorList>
            <person name="Sulman M."/>
            <person name="Ellouze W."/>
            <person name="Ilyukhin E."/>
        </authorList>
    </citation>
    <scope>NUCLEOTIDE SEQUENCE [LARGE SCALE GENOMIC DNA]</scope>
    <source>
        <strain evidence="3 4">M1-105</strain>
    </source>
</reference>
<comment type="caution">
    <text evidence="3">The sequence shown here is derived from an EMBL/GenBank/DDBJ whole genome shotgun (WGS) entry which is preliminary data.</text>
</comment>
<evidence type="ECO:0000256" key="1">
    <source>
        <dbReference type="SAM" id="MobiDB-lite"/>
    </source>
</evidence>
<feature type="chain" id="PRO_5046342634" evidence="2">
    <location>
        <begin position="30"/>
        <end position="675"/>
    </location>
</feature>
<feature type="signal peptide" evidence="2">
    <location>
        <begin position="1"/>
        <end position="29"/>
    </location>
</feature>
<protein>
    <submittedName>
        <fullName evidence="3">Uncharacterized protein</fullName>
    </submittedName>
</protein>
<proteinExistence type="predicted"/>
<dbReference type="Gene3D" id="3.40.50.300">
    <property type="entry name" value="P-loop containing nucleotide triphosphate hydrolases"/>
    <property type="match status" value="2"/>
</dbReference>
<evidence type="ECO:0000256" key="2">
    <source>
        <dbReference type="SAM" id="SignalP"/>
    </source>
</evidence>
<gene>
    <name evidence="3" type="ORF">SLS56_008151</name>
</gene>
<evidence type="ECO:0000313" key="4">
    <source>
        <dbReference type="Proteomes" id="UP001521116"/>
    </source>
</evidence>